<keyword evidence="2 5" id="KW-0813">Transport</keyword>
<gene>
    <name evidence="7" type="ORF">AWC31_16750</name>
</gene>
<sequence>MIRRWMTVAICLFAFLLGACSTPDSAGGRPDIAVTTTILGDVVRQVVGEAADVKVLMKPNADPHSSSLSAADAAQLNSSDLIVYNGLGLEESMQRHVDAAAENGVPTLAVGEHVEPLQFSESEHSGPDPHFWTDPQRMVLAVDAIADRVAELLGIDGAAITANAARYRDELTVLSDSMTEQFAAISAERRKLVTNHHVLGYLADRFGFTVIGAVIPSGTTLASPSASDLESLAGAIRTAGVPAIFVDSSQPDRLARVLAEQAGMQVNVVSLYSESLSEPGSPADTYLGMMRANTETIVKQLN</sequence>
<dbReference type="NCBIfam" id="NF040870">
    <property type="entry name" value="AztC"/>
    <property type="match status" value="1"/>
</dbReference>
<dbReference type="GO" id="GO:0030001">
    <property type="term" value="P:metal ion transport"/>
    <property type="evidence" value="ECO:0007669"/>
    <property type="project" value="InterPro"/>
</dbReference>
<name>A0A1X2FHX3_9MYCO</name>
<dbReference type="PRINTS" id="PR00691">
    <property type="entry name" value="ADHESINB"/>
</dbReference>
<dbReference type="InterPro" id="IPR006129">
    <property type="entry name" value="AdhesinB"/>
</dbReference>
<dbReference type="PROSITE" id="PS51257">
    <property type="entry name" value="PROKAR_LIPOPROTEIN"/>
    <property type="match status" value="1"/>
</dbReference>
<dbReference type="SUPFAM" id="SSF53807">
    <property type="entry name" value="Helical backbone' metal receptor"/>
    <property type="match status" value="1"/>
</dbReference>
<accession>A0A1X2FHX3</accession>
<dbReference type="InterPro" id="IPR047701">
    <property type="entry name" value="AztC-like"/>
</dbReference>
<comment type="caution">
    <text evidence="7">The sequence shown here is derived from an EMBL/GenBank/DDBJ whole genome shotgun (WGS) entry which is preliminary data.</text>
</comment>
<organism evidence="7 8">
    <name type="scientific">Mycolicibacterium wolinskyi</name>
    <dbReference type="NCBI Taxonomy" id="59750"/>
    <lineage>
        <taxon>Bacteria</taxon>
        <taxon>Bacillati</taxon>
        <taxon>Actinomycetota</taxon>
        <taxon>Actinomycetes</taxon>
        <taxon>Mycobacteriales</taxon>
        <taxon>Mycobacteriaceae</taxon>
        <taxon>Mycolicibacterium</taxon>
    </lineage>
</organism>
<dbReference type="InterPro" id="IPR006128">
    <property type="entry name" value="Lipoprotein_PsaA-like"/>
</dbReference>
<protein>
    <submittedName>
        <fullName evidence="7">ABC transporter substrate-binding protein</fullName>
    </submittedName>
</protein>
<proteinExistence type="inferred from homology"/>
<dbReference type="PRINTS" id="PR00690">
    <property type="entry name" value="ADHESNFAMILY"/>
</dbReference>
<feature type="signal peptide" evidence="6">
    <location>
        <begin position="1"/>
        <end position="26"/>
    </location>
</feature>
<dbReference type="PANTHER" id="PTHR42953">
    <property type="entry name" value="HIGH-AFFINITY ZINC UPTAKE SYSTEM PROTEIN ZNUA-RELATED"/>
    <property type="match status" value="1"/>
</dbReference>
<feature type="chain" id="PRO_5012665320" evidence="6">
    <location>
        <begin position="27"/>
        <end position="302"/>
    </location>
</feature>
<dbReference type="InterPro" id="IPR050492">
    <property type="entry name" value="Bact_metal-bind_prot9"/>
</dbReference>
<dbReference type="GO" id="GO:0046872">
    <property type="term" value="F:metal ion binding"/>
    <property type="evidence" value="ECO:0007669"/>
    <property type="project" value="UniProtKB-KW"/>
</dbReference>
<dbReference type="OrthoDB" id="9810636at2"/>
<dbReference type="AlphaFoldDB" id="A0A1X2FHX3"/>
<dbReference type="Gene3D" id="3.40.50.1980">
    <property type="entry name" value="Nitrogenase molybdenum iron protein domain"/>
    <property type="match status" value="2"/>
</dbReference>
<evidence type="ECO:0000256" key="2">
    <source>
        <dbReference type="ARBA" id="ARBA00022448"/>
    </source>
</evidence>
<evidence type="ECO:0000256" key="1">
    <source>
        <dbReference type="ARBA" id="ARBA00004196"/>
    </source>
</evidence>
<dbReference type="EMBL" id="LQQA01000006">
    <property type="protein sequence ID" value="ORX18045.1"/>
    <property type="molecule type" value="Genomic_DNA"/>
</dbReference>
<comment type="similarity">
    <text evidence="5">Belongs to the bacterial solute-binding protein 9 family.</text>
</comment>
<evidence type="ECO:0000313" key="8">
    <source>
        <dbReference type="Proteomes" id="UP000193964"/>
    </source>
</evidence>
<dbReference type="Pfam" id="PF01297">
    <property type="entry name" value="ZnuA"/>
    <property type="match status" value="1"/>
</dbReference>
<evidence type="ECO:0000256" key="5">
    <source>
        <dbReference type="RuleBase" id="RU003512"/>
    </source>
</evidence>
<keyword evidence="4 6" id="KW-0732">Signal</keyword>
<evidence type="ECO:0000256" key="3">
    <source>
        <dbReference type="ARBA" id="ARBA00022723"/>
    </source>
</evidence>
<dbReference type="PANTHER" id="PTHR42953:SF1">
    <property type="entry name" value="METAL-BINDING PROTEIN HI_0362-RELATED"/>
    <property type="match status" value="1"/>
</dbReference>
<evidence type="ECO:0000256" key="4">
    <source>
        <dbReference type="ARBA" id="ARBA00022729"/>
    </source>
</evidence>
<dbReference type="GO" id="GO:0007155">
    <property type="term" value="P:cell adhesion"/>
    <property type="evidence" value="ECO:0007669"/>
    <property type="project" value="InterPro"/>
</dbReference>
<evidence type="ECO:0000256" key="6">
    <source>
        <dbReference type="SAM" id="SignalP"/>
    </source>
</evidence>
<evidence type="ECO:0000313" key="7">
    <source>
        <dbReference type="EMBL" id="ORX18045.1"/>
    </source>
</evidence>
<keyword evidence="3" id="KW-0479">Metal-binding</keyword>
<dbReference type="RefSeq" id="WP_085143341.1">
    <property type="nucleotide sequence ID" value="NZ_JACKUA010000046.1"/>
</dbReference>
<comment type="subcellular location">
    <subcellularLocation>
        <location evidence="1">Cell envelope</location>
    </subcellularLocation>
</comment>
<reference evidence="7 8" key="1">
    <citation type="submission" date="2016-01" db="EMBL/GenBank/DDBJ databases">
        <title>The new phylogeny of the genus Mycobacterium.</title>
        <authorList>
            <person name="Tarcisio F."/>
            <person name="Conor M."/>
            <person name="Antonella G."/>
            <person name="Elisabetta G."/>
            <person name="Giulia F.S."/>
            <person name="Sara T."/>
            <person name="Anna F."/>
            <person name="Clotilde B."/>
            <person name="Roberto B."/>
            <person name="Veronica D.S."/>
            <person name="Fabio R."/>
            <person name="Monica P."/>
            <person name="Olivier J."/>
            <person name="Enrico T."/>
            <person name="Nicola S."/>
        </authorList>
    </citation>
    <scope>NUCLEOTIDE SEQUENCE [LARGE SCALE GENOMIC DNA]</scope>
    <source>
        <strain evidence="7 8">ATCC 700010</strain>
    </source>
</reference>
<dbReference type="InterPro" id="IPR006127">
    <property type="entry name" value="ZnuA-like"/>
</dbReference>
<dbReference type="GO" id="GO:0030313">
    <property type="term" value="C:cell envelope"/>
    <property type="evidence" value="ECO:0007669"/>
    <property type="project" value="UniProtKB-SubCell"/>
</dbReference>
<dbReference type="Proteomes" id="UP000193964">
    <property type="component" value="Unassembled WGS sequence"/>
</dbReference>